<protein>
    <submittedName>
        <fullName evidence="1">Uncharacterized protein</fullName>
    </submittedName>
</protein>
<evidence type="ECO:0000313" key="2">
    <source>
        <dbReference type="Proteomes" id="UP000030081"/>
    </source>
</evidence>
<geneLocation type="plasmid" evidence="1 2">
    <name>p319</name>
</geneLocation>
<reference evidence="1 2" key="1">
    <citation type="submission" date="2014-10" db="EMBL/GenBank/DDBJ databases">
        <title>The Complete Genome Sequence for the Shellfish Pathogen Vibrio coralliilyticus RE98 Isolated from a Shellfish Hatchery.</title>
        <authorList>
            <person name="Richards G.P."/>
            <person name="Bono J.L."/>
            <person name="Watson M.A."/>
            <person name="Needleman D.S."/>
        </authorList>
    </citation>
    <scope>NUCLEOTIDE SEQUENCE [LARGE SCALE GENOMIC DNA]</scope>
    <source>
        <strain evidence="1 2">RE98</strain>
        <plasmid evidence="1 2">p319</plasmid>
    </source>
</reference>
<keyword evidence="1" id="KW-0614">Plasmid</keyword>
<keyword evidence="2" id="KW-1185">Reference proteome</keyword>
<dbReference type="AlphaFoldDB" id="A0AAN0W1X2"/>
<accession>A0AAN0W1X2</accession>
<dbReference type="GeneID" id="93944995"/>
<organism evidence="1 2">
    <name type="scientific">Vibrio coralliilyticus</name>
    <dbReference type="NCBI Taxonomy" id="190893"/>
    <lineage>
        <taxon>Bacteria</taxon>
        <taxon>Pseudomonadati</taxon>
        <taxon>Pseudomonadota</taxon>
        <taxon>Gammaproteobacteria</taxon>
        <taxon>Vibrionales</taxon>
        <taxon>Vibrionaceae</taxon>
        <taxon>Vibrio</taxon>
    </lineage>
</organism>
<dbReference type="EMBL" id="CP009620">
    <property type="protein sequence ID" value="AIW22971.1"/>
    <property type="molecule type" value="Genomic_DNA"/>
</dbReference>
<dbReference type="KEGG" id="vcy:IX92_28545"/>
<gene>
    <name evidence="1" type="ORF">IX92_28545</name>
</gene>
<sequence>MSIDPLVFLQQHAKAHPTPASVLTTQEFVRWWDQQCPSCALNMTQANLILHNLTTTQAELSLATEFDAERDLCWSYTMK</sequence>
<dbReference type="Proteomes" id="UP000030081">
    <property type="component" value="Plasmid p319"/>
</dbReference>
<name>A0AAN0W1X2_9VIBR</name>
<dbReference type="RefSeq" id="WP_043011907.1">
    <property type="nucleotide sequence ID" value="NZ_CP009620.1"/>
</dbReference>
<evidence type="ECO:0000313" key="1">
    <source>
        <dbReference type="EMBL" id="AIW22971.1"/>
    </source>
</evidence>
<proteinExistence type="predicted"/>